<dbReference type="InterPro" id="IPR029060">
    <property type="entry name" value="PIN-like_dom_sf"/>
</dbReference>
<protein>
    <submittedName>
        <fullName evidence="2">PIN domain-containing protein</fullName>
    </submittedName>
</protein>
<gene>
    <name evidence="2" type="ORF">FA740_11415</name>
</gene>
<proteinExistence type="predicted"/>
<evidence type="ECO:0000313" key="3">
    <source>
        <dbReference type="Proteomes" id="UP000306223"/>
    </source>
</evidence>
<name>A0A4U0QPE7_9RHOB</name>
<accession>A0A4U0QPE7</accession>
<feature type="domain" description="PIN" evidence="1">
    <location>
        <begin position="2"/>
        <end position="108"/>
    </location>
</feature>
<evidence type="ECO:0000313" key="2">
    <source>
        <dbReference type="EMBL" id="TJZ83705.1"/>
    </source>
</evidence>
<keyword evidence="3" id="KW-1185">Reference proteome</keyword>
<dbReference type="InterPro" id="IPR002716">
    <property type="entry name" value="PIN_dom"/>
</dbReference>
<dbReference type="Proteomes" id="UP000306223">
    <property type="component" value="Unassembled WGS sequence"/>
</dbReference>
<dbReference type="NCBIfam" id="NF046100">
    <property type="entry name" value="RSP_2648_fam_PIN"/>
    <property type="match status" value="1"/>
</dbReference>
<evidence type="ECO:0000259" key="1">
    <source>
        <dbReference type="Pfam" id="PF13470"/>
    </source>
</evidence>
<dbReference type="OrthoDB" id="211933at2"/>
<comment type="caution">
    <text evidence="2">The sequence shown here is derived from an EMBL/GenBank/DDBJ whole genome shotgun (WGS) entry which is preliminary data.</text>
</comment>
<dbReference type="EMBL" id="SUNH01000015">
    <property type="protein sequence ID" value="TJZ83705.1"/>
    <property type="molecule type" value="Genomic_DNA"/>
</dbReference>
<sequence length="179" mass="19476">MRAVLDANVLFPTILREILTDLAQPGLYDALWSDRILEEWHRAAARIGPDAASVAGAEIALLRLRFPQAVQPDDGQRAIDLDFPDPADRHVVEAALAGGASLIITANLRDFPQRMMAGLGLRATHPDAFLLDLHRIDPQAVLRALHAARDRAEAAGGAMSLAEMLKRCRLPRLARAVKG</sequence>
<reference evidence="2 3" key="1">
    <citation type="submission" date="2019-04" db="EMBL/GenBank/DDBJ databases">
        <authorList>
            <person name="Li J."/>
        </authorList>
    </citation>
    <scope>NUCLEOTIDE SEQUENCE [LARGE SCALE GENOMIC DNA]</scope>
    <source>
        <strain evidence="2 3">CCTCC AB2016182</strain>
    </source>
</reference>
<dbReference type="AlphaFoldDB" id="A0A4U0QPE7"/>
<dbReference type="RefSeq" id="WP_136856908.1">
    <property type="nucleotide sequence ID" value="NZ_SUNH01000015.1"/>
</dbReference>
<dbReference type="SUPFAM" id="SSF88723">
    <property type="entry name" value="PIN domain-like"/>
    <property type="match status" value="1"/>
</dbReference>
<dbReference type="Pfam" id="PF13470">
    <property type="entry name" value="PIN_3"/>
    <property type="match status" value="1"/>
</dbReference>
<organism evidence="2 3">
    <name type="scientific">Paracoccus hibiscisoli</name>
    <dbReference type="NCBI Taxonomy" id="2023261"/>
    <lineage>
        <taxon>Bacteria</taxon>
        <taxon>Pseudomonadati</taxon>
        <taxon>Pseudomonadota</taxon>
        <taxon>Alphaproteobacteria</taxon>
        <taxon>Rhodobacterales</taxon>
        <taxon>Paracoccaceae</taxon>
        <taxon>Paracoccus</taxon>
    </lineage>
</organism>